<feature type="transmembrane region" description="Helical" evidence="1">
    <location>
        <begin position="122"/>
        <end position="141"/>
    </location>
</feature>
<sequence length="315" mass="34693">MAASNVRPLAIFTGYMVLAAGLTAKSIGIIRNQWRASLSRNGTVAAPAHRRALVVFSALAALSLATTWYHMFRFFEWSYGQWVTTQAMASLDSTELRLGEWLYDTSLFKQAWASTLETGPRAWWSLQIFGFCANWSAILAAQAQRRCISHAWIFVLLGQVVAISFAANLSFLAILCSEIPERKTNDGKRYGQTVSSFSIHSVILFATLLWATSIPSAINHPKFLSLLLGPHLLAFVPLLLNRILPAPMLGEPAWHWKVASMIWVLVVATLGAFDSGAGLKTALVTLYEHPAVSSVGWDVICCWISFTVWSIIGSS</sequence>
<reference evidence="2" key="1">
    <citation type="submission" date="2019-01" db="EMBL/GenBank/DDBJ databases">
        <title>Colletotrichum abscissum LGMF1257.</title>
        <authorList>
            <person name="Baroncelli R."/>
        </authorList>
    </citation>
    <scope>NUCLEOTIDE SEQUENCE</scope>
    <source>
        <strain evidence="2">Ca142</strain>
    </source>
</reference>
<dbReference type="Proteomes" id="UP001056436">
    <property type="component" value="Unassembled WGS sequence"/>
</dbReference>
<feature type="transmembrane region" description="Helical" evidence="1">
    <location>
        <begin position="291"/>
        <end position="312"/>
    </location>
</feature>
<comment type="caution">
    <text evidence="2">The sequence shown here is derived from an EMBL/GenBank/DDBJ whole genome shotgun (WGS) entry which is preliminary data.</text>
</comment>
<feature type="transmembrane region" description="Helical" evidence="1">
    <location>
        <begin position="12"/>
        <end position="31"/>
    </location>
</feature>
<dbReference type="OrthoDB" id="2126185at2759"/>
<evidence type="ECO:0000313" key="3">
    <source>
        <dbReference type="Proteomes" id="UP001056436"/>
    </source>
</evidence>
<keyword evidence="1" id="KW-0812">Transmembrane</keyword>
<dbReference type="AlphaFoldDB" id="A0A9P9XRS8"/>
<organism evidence="2 3">
    <name type="scientific">Colletotrichum abscissum</name>
    <dbReference type="NCBI Taxonomy" id="1671311"/>
    <lineage>
        <taxon>Eukaryota</taxon>
        <taxon>Fungi</taxon>
        <taxon>Dikarya</taxon>
        <taxon>Ascomycota</taxon>
        <taxon>Pezizomycotina</taxon>
        <taxon>Sordariomycetes</taxon>
        <taxon>Hypocreomycetidae</taxon>
        <taxon>Glomerellales</taxon>
        <taxon>Glomerellaceae</taxon>
        <taxon>Colletotrichum</taxon>
        <taxon>Colletotrichum acutatum species complex</taxon>
    </lineage>
</organism>
<evidence type="ECO:0000313" key="2">
    <source>
        <dbReference type="EMBL" id="KAI3558388.1"/>
    </source>
</evidence>
<keyword evidence="1" id="KW-0472">Membrane</keyword>
<feature type="transmembrane region" description="Helical" evidence="1">
    <location>
        <begin position="194"/>
        <end position="211"/>
    </location>
</feature>
<evidence type="ECO:0000256" key="1">
    <source>
        <dbReference type="SAM" id="Phobius"/>
    </source>
</evidence>
<gene>
    <name evidence="2" type="ORF">CABS02_01535</name>
</gene>
<feature type="transmembrane region" description="Helical" evidence="1">
    <location>
        <begin position="153"/>
        <end position="174"/>
    </location>
</feature>
<name>A0A9P9XRS8_9PEZI</name>
<accession>A0A9P9XRS8</accession>
<evidence type="ECO:0008006" key="4">
    <source>
        <dbReference type="Google" id="ProtNLM"/>
    </source>
</evidence>
<protein>
    <recommendedName>
        <fullName evidence="4">Alpha-mannosyltransferase alg11p</fullName>
    </recommendedName>
</protein>
<keyword evidence="3" id="KW-1185">Reference proteome</keyword>
<feature type="transmembrane region" description="Helical" evidence="1">
    <location>
        <begin position="223"/>
        <end position="240"/>
    </location>
</feature>
<feature type="transmembrane region" description="Helical" evidence="1">
    <location>
        <begin position="260"/>
        <end position="279"/>
    </location>
</feature>
<keyword evidence="1" id="KW-1133">Transmembrane helix</keyword>
<proteinExistence type="predicted"/>
<feature type="transmembrane region" description="Helical" evidence="1">
    <location>
        <begin position="52"/>
        <end position="72"/>
    </location>
</feature>
<dbReference type="EMBL" id="SDAQ01000004">
    <property type="protein sequence ID" value="KAI3558388.1"/>
    <property type="molecule type" value="Genomic_DNA"/>
</dbReference>